<dbReference type="Gene3D" id="3.55.50.10">
    <property type="entry name" value="Baseplate protein-like domains"/>
    <property type="match status" value="1"/>
</dbReference>
<sequence>MFDPFNESLFRLDVAGLSDPLEVLAFTGNEALSEPFAFEIDVLIDDPQLDLAGLLYRSAFLCFGALGEGVHGQLQSLVQHEYGRASRLCRVRLGPKLSCLGLRFSQRIFNGRSVPQILDQVLREHGIIGAQRRFECHHEHAVRTFCTQYHESDQQLLQRLCQQAHIHYYFEHRHDGHCLVFSDDPTQLPQAVAAVFCAEGDGQKTPLAVHQWRLQNQRQGRANSAQATRTAEGQSELARLRSGRWLTLSGHPVAECNRRWLLSRIEHHADQLQVPAYSNRIFAVEQAWVAAPSTVAVHPRMHSLQRAWVVAVDEPRPDRLRPVAVQFDWSYQGEGAADSHCWLPLAPALTEAPLNALVEGVEVVVSFFEGDPDQPMITGVLQVAATSVVDKPSPLPPPTRLNDGLQRLLLSAEPLTLLCLMPGGGSFVHCSQSVCTCRLVTSLEQSGGR</sequence>
<evidence type="ECO:0000313" key="2">
    <source>
        <dbReference type="Proteomes" id="UP000377224"/>
    </source>
</evidence>
<name>A0A5E7L1F8_PSEFL</name>
<reference evidence="1 2" key="1">
    <citation type="submission" date="2019-09" db="EMBL/GenBank/DDBJ databases">
        <authorList>
            <person name="Chandra G."/>
            <person name="Truman W A."/>
        </authorList>
    </citation>
    <scope>NUCLEOTIDE SEQUENCE [LARGE SCALE GENOMIC DNA]</scope>
    <source>
        <strain evidence="1">PS896</strain>
    </source>
</reference>
<dbReference type="Proteomes" id="UP000377224">
    <property type="component" value="Unassembled WGS sequence"/>
</dbReference>
<dbReference type="RefSeq" id="WP_150647833.1">
    <property type="nucleotide sequence ID" value="NZ_CABVIN010000003.1"/>
</dbReference>
<organism evidence="1 2">
    <name type="scientific">Pseudomonas fluorescens</name>
    <dbReference type="NCBI Taxonomy" id="294"/>
    <lineage>
        <taxon>Bacteria</taxon>
        <taxon>Pseudomonadati</taxon>
        <taxon>Pseudomonadota</taxon>
        <taxon>Gammaproteobacteria</taxon>
        <taxon>Pseudomonadales</taxon>
        <taxon>Pseudomonadaceae</taxon>
        <taxon>Pseudomonas</taxon>
    </lineage>
</organism>
<dbReference type="SUPFAM" id="SSF69255">
    <property type="entry name" value="gp5 N-terminal domain-like"/>
    <property type="match status" value="1"/>
</dbReference>
<proteinExistence type="predicted"/>
<evidence type="ECO:0000313" key="1">
    <source>
        <dbReference type="EMBL" id="VVP05855.1"/>
    </source>
</evidence>
<dbReference type="EMBL" id="CABVIN010000003">
    <property type="protein sequence ID" value="VVP05855.1"/>
    <property type="molecule type" value="Genomic_DNA"/>
</dbReference>
<protein>
    <submittedName>
        <fullName evidence="1">Actin cross-linking toxin VgrG1</fullName>
        <ecNumber evidence="1">6.3.2.-</ecNumber>
    </submittedName>
</protein>
<dbReference type="Pfam" id="PF05954">
    <property type="entry name" value="Phage_GPD"/>
    <property type="match status" value="2"/>
</dbReference>
<dbReference type="InterPro" id="IPR037026">
    <property type="entry name" value="Vgr_OB-fold_dom_sf"/>
</dbReference>
<dbReference type="Gene3D" id="2.30.110.50">
    <property type="match status" value="1"/>
</dbReference>
<dbReference type="SUPFAM" id="SSF69279">
    <property type="entry name" value="Phage tail proteins"/>
    <property type="match status" value="2"/>
</dbReference>
<keyword evidence="1" id="KW-0436">Ligase</keyword>
<dbReference type="Gene3D" id="2.40.50.230">
    <property type="entry name" value="Gp5 N-terminal domain"/>
    <property type="match status" value="1"/>
</dbReference>
<dbReference type="EC" id="6.3.2.-" evidence="1"/>
<dbReference type="GO" id="GO:0016874">
    <property type="term" value="F:ligase activity"/>
    <property type="evidence" value="ECO:0007669"/>
    <property type="project" value="UniProtKB-KW"/>
</dbReference>
<gene>
    <name evidence="1" type="primary">vgrG1_5</name>
    <name evidence="1" type="ORF">PS896_03077</name>
</gene>
<dbReference type="AlphaFoldDB" id="A0A5E7L1F8"/>
<accession>A0A5E7L1F8</accession>